<sequence length="176" mass="18297">MDRIAALADIILPAPPPLLPPAAWWQLPAVWLAAALVALAAAWALLWFRRSRTLRRLGGAATQAAGAPGRTDAAGSTEDAATALAAHLRAVLPEADWPPALSQTLDALRFAPLSAPDAQAALHRLAAAIQVASRQAARAAWWRSTLPQTVFACALHAAARSGDAPPTVPNAVQGRP</sequence>
<comment type="caution">
    <text evidence="2">The sequence shown here is derived from an EMBL/GenBank/DDBJ whole genome shotgun (WGS) entry which is preliminary data.</text>
</comment>
<dbReference type="EMBL" id="MLJW01003376">
    <property type="protein sequence ID" value="OIQ72197.1"/>
    <property type="molecule type" value="Genomic_DNA"/>
</dbReference>
<organism evidence="2">
    <name type="scientific">mine drainage metagenome</name>
    <dbReference type="NCBI Taxonomy" id="410659"/>
    <lineage>
        <taxon>unclassified sequences</taxon>
        <taxon>metagenomes</taxon>
        <taxon>ecological metagenomes</taxon>
    </lineage>
</organism>
<name>A0A1J5Q8C5_9ZZZZ</name>
<protein>
    <recommendedName>
        <fullName evidence="3">DUF4381 domain-containing protein</fullName>
    </recommendedName>
</protein>
<evidence type="ECO:0008006" key="3">
    <source>
        <dbReference type="Google" id="ProtNLM"/>
    </source>
</evidence>
<reference evidence="2" key="1">
    <citation type="submission" date="2016-10" db="EMBL/GenBank/DDBJ databases">
        <title>Sequence of Gallionella enrichment culture.</title>
        <authorList>
            <person name="Poehlein A."/>
            <person name="Muehling M."/>
            <person name="Daniel R."/>
        </authorList>
    </citation>
    <scope>NUCLEOTIDE SEQUENCE</scope>
</reference>
<dbReference type="AlphaFoldDB" id="A0A1J5Q8C5"/>
<keyword evidence="1" id="KW-1133">Transmembrane helix</keyword>
<accession>A0A1J5Q8C5</accession>
<keyword evidence="1" id="KW-0812">Transmembrane</keyword>
<keyword evidence="1" id="KW-0472">Membrane</keyword>
<gene>
    <name evidence="2" type="ORF">GALL_461800</name>
</gene>
<evidence type="ECO:0000256" key="1">
    <source>
        <dbReference type="SAM" id="Phobius"/>
    </source>
</evidence>
<evidence type="ECO:0000313" key="2">
    <source>
        <dbReference type="EMBL" id="OIQ72197.1"/>
    </source>
</evidence>
<proteinExistence type="predicted"/>
<feature type="transmembrane region" description="Helical" evidence="1">
    <location>
        <begin position="23"/>
        <end position="48"/>
    </location>
</feature>